<evidence type="ECO:0000256" key="14">
    <source>
        <dbReference type="SAM" id="SignalP"/>
    </source>
</evidence>
<keyword evidence="12" id="KW-0407">Ion channel</keyword>
<dbReference type="RefSeq" id="XP_030750029.1">
    <property type="nucleotide sequence ID" value="XM_030894169.1"/>
</dbReference>
<keyword evidence="8 13" id="KW-1133">Transmembrane helix</keyword>
<organism evidence="15 16">
    <name type="scientific">Sitophilus oryzae</name>
    <name type="common">Rice weevil</name>
    <name type="synonym">Curculio oryzae</name>
    <dbReference type="NCBI Taxonomy" id="7048"/>
    <lineage>
        <taxon>Eukaryota</taxon>
        <taxon>Metazoa</taxon>
        <taxon>Ecdysozoa</taxon>
        <taxon>Arthropoda</taxon>
        <taxon>Hexapoda</taxon>
        <taxon>Insecta</taxon>
        <taxon>Pterygota</taxon>
        <taxon>Neoptera</taxon>
        <taxon>Endopterygota</taxon>
        <taxon>Coleoptera</taxon>
        <taxon>Polyphaga</taxon>
        <taxon>Cucujiformia</taxon>
        <taxon>Curculionidae</taxon>
        <taxon>Dryophthorinae</taxon>
        <taxon>Sitophilus</taxon>
    </lineage>
</organism>
<dbReference type="InParanoid" id="A0A6J2XH37"/>
<evidence type="ECO:0000256" key="7">
    <source>
        <dbReference type="ARBA" id="ARBA00022737"/>
    </source>
</evidence>
<evidence type="ECO:0000256" key="4">
    <source>
        <dbReference type="ARBA" id="ARBA00022614"/>
    </source>
</evidence>
<dbReference type="Gene3D" id="3.80.10.10">
    <property type="entry name" value="Ribonuclease Inhibitor"/>
    <property type="match status" value="2"/>
</dbReference>
<keyword evidence="9" id="KW-0406">Ion transport</keyword>
<keyword evidence="2" id="KW-0813">Transport</keyword>
<evidence type="ECO:0000256" key="3">
    <source>
        <dbReference type="ARBA" id="ARBA00022475"/>
    </source>
</evidence>
<dbReference type="InterPro" id="IPR001611">
    <property type="entry name" value="Leu-rich_rpt"/>
</dbReference>
<evidence type="ECO:0000313" key="15">
    <source>
        <dbReference type="Proteomes" id="UP000504635"/>
    </source>
</evidence>
<keyword evidence="10 13" id="KW-0472">Membrane</keyword>
<feature type="signal peptide" evidence="14">
    <location>
        <begin position="1"/>
        <end position="19"/>
    </location>
</feature>
<keyword evidence="15" id="KW-1185">Reference proteome</keyword>
<name>A0A6J2XH37_SITOR</name>
<feature type="transmembrane region" description="Helical" evidence="13">
    <location>
        <begin position="460"/>
        <end position="481"/>
    </location>
</feature>
<dbReference type="AlphaFoldDB" id="A0A6J2XH37"/>
<protein>
    <submittedName>
        <fullName evidence="16">Toll-like receptor 7 isoform X1</fullName>
    </submittedName>
</protein>
<reference evidence="16" key="1">
    <citation type="submission" date="2025-08" db="UniProtKB">
        <authorList>
            <consortium name="RefSeq"/>
        </authorList>
    </citation>
    <scope>IDENTIFICATION</scope>
    <source>
        <tissue evidence="16">Gonads</tissue>
    </source>
</reference>
<evidence type="ECO:0000256" key="12">
    <source>
        <dbReference type="ARBA" id="ARBA00023303"/>
    </source>
</evidence>
<evidence type="ECO:0000256" key="6">
    <source>
        <dbReference type="ARBA" id="ARBA00022729"/>
    </source>
</evidence>
<dbReference type="PANTHER" id="PTHR46473:SF10">
    <property type="entry name" value="LD45603P-RELATED"/>
    <property type="match status" value="1"/>
</dbReference>
<evidence type="ECO:0000256" key="10">
    <source>
        <dbReference type="ARBA" id="ARBA00023136"/>
    </source>
</evidence>
<dbReference type="PANTHER" id="PTHR46473">
    <property type="entry name" value="GH08155P"/>
    <property type="match status" value="1"/>
</dbReference>
<evidence type="ECO:0000256" key="13">
    <source>
        <dbReference type="SAM" id="Phobius"/>
    </source>
</evidence>
<dbReference type="GO" id="GO:0005886">
    <property type="term" value="C:plasma membrane"/>
    <property type="evidence" value="ECO:0007669"/>
    <property type="project" value="UniProtKB-SubCell"/>
</dbReference>
<evidence type="ECO:0000256" key="2">
    <source>
        <dbReference type="ARBA" id="ARBA00022448"/>
    </source>
</evidence>
<sequence length="513" mass="59134">MDLMLFILSLLLTYQMALSWLTSKKYITRDKINDCLSANRIFRDPDIDRSLINCAIDDCEGTKYRTFNTRDEYKNSSSYHPDSIGYSGNYVNFTTFDVKTLTKDTLSLGPLKPKNVTNDTLMIDEDDLASESKIKDVEPLPIKRVEFSKTELSDLPHTLYIIGLDISGKGIRTIMPEAFDEMYCLNRLDLSKNMLKEIPTLAFQGLTNLKVLNLSHNKLPEIHKDTFMCVVNLEILDLESNLITYLESSTFNYMEKIRNVNLSKNRISKIVYRFSQSFSNVLLNFNVLDLEDNFLTLVTPGMFANFRYLEILNLAKNRILEFKITPGFMFRHLISMNLSGNRLSDFDAVGFRNTFVNYNLRIDLNDNDFPCLTIHNLLPRLEGLKISFVLQKSYDSGFHKYLYRCKMEDEPVTNYTIEESSLLKQIGKEAAPVSESPIDVQSFVEKLTSEVSETYGTLRLLMGAISAVLIIMIPVIFYIFGECDLRKVCRRKRRNSPQRRPGIQYGPCYQISK</sequence>
<feature type="chain" id="PRO_5026791462" evidence="14">
    <location>
        <begin position="20"/>
        <end position="513"/>
    </location>
</feature>
<comment type="subcellular location">
    <subcellularLocation>
        <location evidence="1">Cell membrane</location>
        <topology evidence="1">Single-pass membrane protein</topology>
    </subcellularLocation>
</comment>
<dbReference type="OrthoDB" id="676979at2759"/>
<evidence type="ECO:0000256" key="1">
    <source>
        <dbReference type="ARBA" id="ARBA00004162"/>
    </source>
</evidence>
<evidence type="ECO:0000256" key="9">
    <source>
        <dbReference type="ARBA" id="ARBA00023065"/>
    </source>
</evidence>
<dbReference type="KEGG" id="soy:115877847"/>
<evidence type="ECO:0000256" key="11">
    <source>
        <dbReference type="ARBA" id="ARBA00023157"/>
    </source>
</evidence>
<keyword evidence="11" id="KW-1015">Disulfide bond</keyword>
<keyword evidence="4" id="KW-0433">Leucine-rich repeat</keyword>
<dbReference type="SUPFAM" id="SSF52058">
    <property type="entry name" value="L domain-like"/>
    <property type="match status" value="1"/>
</dbReference>
<dbReference type="PRINTS" id="PR00019">
    <property type="entry name" value="LEURICHRPT"/>
</dbReference>
<keyword evidence="7" id="KW-0677">Repeat</keyword>
<evidence type="ECO:0000256" key="5">
    <source>
        <dbReference type="ARBA" id="ARBA00022692"/>
    </source>
</evidence>
<dbReference type="GO" id="GO:0034220">
    <property type="term" value="P:monoatomic ion transmembrane transport"/>
    <property type="evidence" value="ECO:0007669"/>
    <property type="project" value="UniProtKB-KW"/>
</dbReference>
<dbReference type="InterPro" id="IPR032675">
    <property type="entry name" value="LRR_dom_sf"/>
</dbReference>
<keyword evidence="3" id="KW-1003">Cell membrane</keyword>
<dbReference type="Pfam" id="PF13855">
    <property type="entry name" value="LRR_8"/>
    <property type="match status" value="1"/>
</dbReference>
<keyword evidence="5 13" id="KW-0812">Transmembrane</keyword>
<proteinExistence type="predicted"/>
<keyword evidence="6 14" id="KW-0732">Signal</keyword>
<dbReference type="SMART" id="SM00369">
    <property type="entry name" value="LRR_TYP"/>
    <property type="match status" value="5"/>
</dbReference>
<dbReference type="GeneID" id="115877847"/>
<evidence type="ECO:0000256" key="8">
    <source>
        <dbReference type="ARBA" id="ARBA00022989"/>
    </source>
</evidence>
<dbReference type="Proteomes" id="UP000504635">
    <property type="component" value="Unplaced"/>
</dbReference>
<gene>
    <name evidence="16" type="primary">LOC115877847</name>
</gene>
<accession>A0A6J2XH37</accession>
<dbReference type="InterPro" id="IPR051432">
    <property type="entry name" value="KCNMA1_auxiliary"/>
</dbReference>
<dbReference type="PROSITE" id="PS51450">
    <property type="entry name" value="LRR"/>
    <property type="match status" value="3"/>
</dbReference>
<evidence type="ECO:0000313" key="16">
    <source>
        <dbReference type="RefSeq" id="XP_030750029.1"/>
    </source>
</evidence>
<dbReference type="InterPro" id="IPR003591">
    <property type="entry name" value="Leu-rich_rpt_typical-subtyp"/>
</dbReference>